<feature type="transmembrane region" description="Helical" evidence="7">
    <location>
        <begin position="177"/>
        <end position="202"/>
    </location>
</feature>
<dbReference type="GO" id="GO:0055085">
    <property type="term" value="P:transmembrane transport"/>
    <property type="evidence" value="ECO:0007669"/>
    <property type="project" value="InterPro"/>
</dbReference>
<feature type="transmembrane region" description="Helical" evidence="7">
    <location>
        <begin position="95"/>
        <end position="117"/>
    </location>
</feature>
<dbReference type="Pfam" id="PF00528">
    <property type="entry name" value="BPD_transp_1"/>
    <property type="match status" value="1"/>
</dbReference>
<feature type="transmembrane region" description="Helical" evidence="7">
    <location>
        <begin position="253"/>
        <end position="275"/>
    </location>
</feature>
<dbReference type="PANTHER" id="PTHR30193">
    <property type="entry name" value="ABC TRANSPORTER PERMEASE PROTEIN"/>
    <property type="match status" value="1"/>
</dbReference>
<feature type="transmembrane region" description="Helical" evidence="7">
    <location>
        <begin position="129"/>
        <end position="150"/>
    </location>
</feature>
<dbReference type="InterPro" id="IPR035906">
    <property type="entry name" value="MetI-like_sf"/>
</dbReference>
<dbReference type="KEGG" id="kbs:EPA93_37795"/>
<dbReference type="EMBL" id="CP035758">
    <property type="protein sequence ID" value="QBD83708.1"/>
    <property type="molecule type" value="Genomic_DNA"/>
</dbReference>
<keyword evidence="4 7" id="KW-0812">Transmembrane</keyword>
<evidence type="ECO:0000256" key="7">
    <source>
        <dbReference type="RuleBase" id="RU363032"/>
    </source>
</evidence>
<name>A0A4P6K5R3_KTERU</name>
<feature type="domain" description="ABC transmembrane type-1" evidence="8">
    <location>
        <begin position="92"/>
        <end position="306"/>
    </location>
</feature>
<dbReference type="SUPFAM" id="SSF161098">
    <property type="entry name" value="MetI-like"/>
    <property type="match status" value="1"/>
</dbReference>
<evidence type="ECO:0000313" key="10">
    <source>
        <dbReference type="Proteomes" id="UP000290365"/>
    </source>
</evidence>
<dbReference type="CDD" id="cd06261">
    <property type="entry name" value="TM_PBP2"/>
    <property type="match status" value="1"/>
</dbReference>
<keyword evidence="6 7" id="KW-0472">Membrane</keyword>
<evidence type="ECO:0000256" key="1">
    <source>
        <dbReference type="ARBA" id="ARBA00004651"/>
    </source>
</evidence>
<evidence type="ECO:0000313" key="9">
    <source>
        <dbReference type="EMBL" id="QBD83708.1"/>
    </source>
</evidence>
<dbReference type="Proteomes" id="UP000290365">
    <property type="component" value="Chromosome"/>
</dbReference>
<evidence type="ECO:0000256" key="5">
    <source>
        <dbReference type="ARBA" id="ARBA00022989"/>
    </source>
</evidence>
<dbReference type="AlphaFoldDB" id="A0A4P6K5R3"/>
<dbReference type="InterPro" id="IPR000515">
    <property type="entry name" value="MetI-like"/>
</dbReference>
<comment type="subcellular location">
    <subcellularLocation>
        <location evidence="1 7">Cell membrane</location>
        <topology evidence="1 7">Multi-pass membrane protein</topology>
    </subcellularLocation>
</comment>
<dbReference type="PANTHER" id="PTHR30193:SF41">
    <property type="entry name" value="DIACETYLCHITOBIOSE UPTAKE SYSTEM PERMEASE PROTEIN NGCF"/>
    <property type="match status" value="1"/>
</dbReference>
<comment type="similarity">
    <text evidence="7">Belongs to the binding-protein-dependent transport system permease family.</text>
</comment>
<feature type="transmembrane region" description="Helical" evidence="7">
    <location>
        <begin position="287"/>
        <end position="309"/>
    </location>
</feature>
<dbReference type="RefSeq" id="WP_129894771.1">
    <property type="nucleotide sequence ID" value="NZ_CP035758.1"/>
</dbReference>
<dbReference type="PROSITE" id="PS50928">
    <property type="entry name" value="ABC_TM1"/>
    <property type="match status" value="1"/>
</dbReference>
<evidence type="ECO:0000256" key="4">
    <source>
        <dbReference type="ARBA" id="ARBA00022692"/>
    </source>
</evidence>
<protein>
    <submittedName>
        <fullName evidence="9">Sugar ABC transporter permease</fullName>
    </submittedName>
</protein>
<gene>
    <name evidence="9" type="ORF">EPA93_37795</name>
</gene>
<evidence type="ECO:0000256" key="6">
    <source>
        <dbReference type="ARBA" id="ARBA00023136"/>
    </source>
</evidence>
<sequence length="317" mass="35590">MIADVEPKKPSEQVPEKRRARIYRDRLAHKEALWGYLLIAPLMLGLGIFYLWPVVQNFYFSFTLWGAFGTYRWIGGYNYLKLLHDPELWQAVGNTLLFALVIVPLGIASAICIAVLLNRKLRGVALYRLLYFLPVVTMSAAVALTWNWLYNGDYGLINTMLGSVGIRGPRWLADPDLALFSIMAVAIWSSIGHKIIIFLAGLQSIPRTFYEAAALDGAGVVRTFFSVTLPLLSPSIFFATVIGLIHALQIFDLIFLMAGSNVLLSEATQTVVYRFYKVTFILGEKGYGAAITIVLFLLILSITALQMWLQKGWVHYE</sequence>
<keyword evidence="10" id="KW-1185">Reference proteome</keyword>
<keyword evidence="3" id="KW-1003">Cell membrane</keyword>
<keyword evidence="2 7" id="KW-0813">Transport</keyword>
<accession>A0A4P6K5R3</accession>
<feature type="transmembrane region" description="Helical" evidence="7">
    <location>
        <begin position="223"/>
        <end position="247"/>
    </location>
</feature>
<evidence type="ECO:0000259" key="8">
    <source>
        <dbReference type="PROSITE" id="PS50928"/>
    </source>
</evidence>
<evidence type="ECO:0000256" key="2">
    <source>
        <dbReference type="ARBA" id="ARBA00022448"/>
    </source>
</evidence>
<dbReference type="OrthoDB" id="9809173at2"/>
<keyword evidence="5 7" id="KW-1133">Transmembrane helix</keyword>
<dbReference type="InterPro" id="IPR051393">
    <property type="entry name" value="ABC_transporter_permease"/>
</dbReference>
<evidence type="ECO:0000256" key="3">
    <source>
        <dbReference type="ARBA" id="ARBA00022475"/>
    </source>
</evidence>
<reference evidence="9 10" key="1">
    <citation type="submission" date="2019-01" db="EMBL/GenBank/DDBJ databases">
        <title>Ktedonosporobacter rubrisoli SCAWS-G2.</title>
        <authorList>
            <person name="Huang Y."/>
            <person name="Yan B."/>
        </authorList>
    </citation>
    <scope>NUCLEOTIDE SEQUENCE [LARGE SCALE GENOMIC DNA]</scope>
    <source>
        <strain evidence="9 10">SCAWS-G2</strain>
    </source>
</reference>
<dbReference type="GO" id="GO:0005886">
    <property type="term" value="C:plasma membrane"/>
    <property type="evidence" value="ECO:0007669"/>
    <property type="project" value="UniProtKB-SubCell"/>
</dbReference>
<proteinExistence type="inferred from homology"/>
<feature type="transmembrane region" description="Helical" evidence="7">
    <location>
        <begin position="33"/>
        <end position="51"/>
    </location>
</feature>
<organism evidence="9 10">
    <name type="scientific">Ktedonosporobacter rubrisoli</name>
    <dbReference type="NCBI Taxonomy" id="2509675"/>
    <lineage>
        <taxon>Bacteria</taxon>
        <taxon>Bacillati</taxon>
        <taxon>Chloroflexota</taxon>
        <taxon>Ktedonobacteria</taxon>
        <taxon>Ktedonobacterales</taxon>
        <taxon>Ktedonosporobacteraceae</taxon>
        <taxon>Ktedonosporobacter</taxon>
    </lineage>
</organism>
<dbReference type="Gene3D" id="1.10.3720.10">
    <property type="entry name" value="MetI-like"/>
    <property type="match status" value="1"/>
</dbReference>